<feature type="transmembrane region" description="Helical" evidence="1">
    <location>
        <begin position="415"/>
        <end position="433"/>
    </location>
</feature>
<feature type="transmembrane region" description="Helical" evidence="1">
    <location>
        <begin position="305"/>
        <end position="328"/>
    </location>
</feature>
<reference evidence="2" key="1">
    <citation type="submission" date="2021-04" db="EMBL/GenBank/DDBJ databases">
        <authorList>
            <person name="Chebbi M.A.C M."/>
        </authorList>
    </citation>
    <scope>NUCLEOTIDE SEQUENCE</scope>
</reference>
<keyword evidence="1" id="KW-1133">Transmembrane helix</keyword>
<dbReference type="EMBL" id="CAJNRD030001120">
    <property type="protein sequence ID" value="CAG5092833.1"/>
    <property type="molecule type" value="Genomic_DNA"/>
</dbReference>
<sequence>MTAAKLYQSKSKPEDESPLLKNQKYRKQVFDSINSIKFFENYPSLNSWLISLLYFILILALLFLLTPPALVLLSIFVSLFLISIVAARGSLLSMTSQMELNVSSSCIVNTVDNYYYHHLEEKNFTIIQSENERMMWIWCIIIAYTIPELINSMLCFHKSKNKPSVKQFLSVVIPETLYAMGIALMVFFVLPKLNLNSFVLFLIWCIFEWGLHTMISTIYGINNLKFKILLVIIDIIVLACYVTYTMFYSFDGVERNNSTSWITILALALIHGGFWQDVPDSKFSFTGFLSPFVKARKNLEPVKHYTFALVSIWKIIVFIASSLMILSFNGIETKKIFSMFESAFSQHNVTIIPNFNGEEDSQSPYYSFVSIIITKGLNFPILVVFFQIFVSSVIYMKRNTLFLSLFHGFDFRSRWGLNIPCLISIVFFWWSALIKKHYCNLVDARSAELVYFFDPLIERPSSEILRIFSLNSTENWEAILLKCASCWIMISFWFRSRFSSLFESIKQTNQENKPSQPVNVYLVTIDEKPVDTKNPGC</sequence>
<protein>
    <submittedName>
        <fullName evidence="2">Similar to chs-2: Chitin synthase chs-2 (Caenorhabditis elegans)</fullName>
    </submittedName>
</protein>
<feature type="transmembrane region" description="Helical" evidence="1">
    <location>
        <begin position="228"/>
        <end position="247"/>
    </location>
</feature>
<proteinExistence type="predicted"/>
<evidence type="ECO:0000313" key="2">
    <source>
        <dbReference type="EMBL" id="CAG5092833.1"/>
    </source>
</evidence>
<feature type="transmembrane region" description="Helical" evidence="1">
    <location>
        <begin position="168"/>
        <end position="191"/>
    </location>
</feature>
<name>A0A8J2MKR8_COTCN</name>
<feature type="transmembrane region" description="Helical" evidence="1">
    <location>
        <begin position="45"/>
        <end position="65"/>
    </location>
</feature>
<dbReference type="Proteomes" id="UP000786811">
    <property type="component" value="Unassembled WGS sequence"/>
</dbReference>
<dbReference type="OrthoDB" id="7669202at2759"/>
<keyword evidence="1" id="KW-0472">Membrane</keyword>
<accession>A0A8J2MKR8</accession>
<gene>
    <name evidence="2" type="ORF">HICCMSTLAB_LOCUS6393</name>
</gene>
<organism evidence="2 3">
    <name type="scientific">Cotesia congregata</name>
    <name type="common">Parasitoid wasp</name>
    <name type="synonym">Apanteles congregatus</name>
    <dbReference type="NCBI Taxonomy" id="51543"/>
    <lineage>
        <taxon>Eukaryota</taxon>
        <taxon>Metazoa</taxon>
        <taxon>Ecdysozoa</taxon>
        <taxon>Arthropoda</taxon>
        <taxon>Hexapoda</taxon>
        <taxon>Insecta</taxon>
        <taxon>Pterygota</taxon>
        <taxon>Neoptera</taxon>
        <taxon>Endopterygota</taxon>
        <taxon>Hymenoptera</taxon>
        <taxon>Apocrita</taxon>
        <taxon>Ichneumonoidea</taxon>
        <taxon>Braconidae</taxon>
        <taxon>Microgastrinae</taxon>
        <taxon>Cotesia</taxon>
    </lineage>
</organism>
<keyword evidence="1" id="KW-0812">Transmembrane</keyword>
<dbReference type="AlphaFoldDB" id="A0A8J2MKR8"/>
<keyword evidence="3" id="KW-1185">Reference proteome</keyword>
<evidence type="ECO:0000313" key="3">
    <source>
        <dbReference type="Proteomes" id="UP000786811"/>
    </source>
</evidence>
<feature type="transmembrane region" description="Helical" evidence="1">
    <location>
        <begin position="135"/>
        <end position="156"/>
    </location>
</feature>
<feature type="transmembrane region" description="Helical" evidence="1">
    <location>
        <begin position="365"/>
        <end position="395"/>
    </location>
</feature>
<feature type="transmembrane region" description="Helical" evidence="1">
    <location>
        <begin position="70"/>
        <end position="91"/>
    </location>
</feature>
<comment type="caution">
    <text evidence="2">The sequence shown here is derived from an EMBL/GenBank/DDBJ whole genome shotgun (WGS) entry which is preliminary data.</text>
</comment>
<feature type="transmembrane region" description="Helical" evidence="1">
    <location>
        <begin position="197"/>
        <end position="221"/>
    </location>
</feature>
<evidence type="ECO:0000256" key="1">
    <source>
        <dbReference type="SAM" id="Phobius"/>
    </source>
</evidence>